<reference evidence="1" key="1">
    <citation type="submission" date="2021-10" db="EMBL/GenBank/DDBJ databases">
        <title>Melipona bicolor Genome sequencing and assembly.</title>
        <authorList>
            <person name="Araujo N.S."/>
            <person name="Arias M.C."/>
        </authorList>
    </citation>
    <scope>NUCLEOTIDE SEQUENCE</scope>
    <source>
        <strain evidence="1">USP_2M_L1-L4_2017</strain>
        <tissue evidence="1">Whole body</tissue>
    </source>
</reference>
<dbReference type="AlphaFoldDB" id="A0AA40KN74"/>
<dbReference type="EMBL" id="JAHYIQ010000014">
    <property type="protein sequence ID" value="KAK1126474.1"/>
    <property type="molecule type" value="Genomic_DNA"/>
</dbReference>
<dbReference type="Proteomes" id="UP001177670">
    <property type="component" value="Unassembled WGS sequence"/>
</dbReference>
<name>A0AA40KN74_9HYME</name>
<protein>
    <submittedName>
        <fullName evidence="1">Uncharacterized protein</fullName>
    </submittedName>
</protein>
<organism evidence="1 2">
    <name type="scientific">Melipona bicolor</name>
    <dbReference type="NCBI Taxonomy" id="60889"/>
    <lineage>
        <taxon>Eukaryota</taxon>
        <taxon>Metazoa</taxon>
        <taxon>Ecdysozoa</taxon>
        <taxon>Arthropoda</taxon>
        <taxon>Hexapoda</taxon>
        <taxon>Insecta</taxon>
        <taxon>Pterygota</taxon>
        <taxon>Neoptera</taxon>
        <taxon>Endopterygota</taxon>
        <taxon>Hymenoptera</taxon>
        <taxon>Apocrita</taxon>
        <taxon>Aculeata</taxon>
        <taxon>Apoidea</taxon>
        <taxon>Anthophila</taxon>
        <taxon>Apidae</taxon>
        <taxon>Melipona</taxon>
    </lineage>
</organism>
<keyword evidence="2" id="KW-1185">Reference proteome</keyword>
<comment type="caution">
    <text evidence="1">The sequence shown here is derived from an EMBL/GenBank/DDBJ whole genome shotgun (WGS) entry which is preliminary data.</text>
</comment>
<proteinExistence type="predicted"/>
<gene>
    <name evidence="1" type="ORF">K0M31_005106</name>
</gene>
<accession>A0AA40KN74</accession>
<sequence length="109" mass="13037">MATYIIGRDNHLINIGNKSYRRRERSVRDVDRVTNYDHERTDSSKGKEKYSSSCETCVETSNVVKRDPSKYQQIRIYVIRVCILTTKYVTTQNVFIYFERNYFDNFDNV</sequence>
<evidence type="ECO:0000313" key="1">
    <source>
        <dbReference type="EMBL" id="KAK1126474.1"/>
    </source>
</evidence>
<evidence type="ECO:0000313" key="2">
    <source>
        <dbReference type="Proteomes" id="UP001177670"/>
    </source>
</evidence>